<reference evidence="1" key="2">
    <citation type="submission" date="2018-03" db="EMBL/GenBank/DDBJ databases">
        <title>The Triticum urartu genome reveals the dynamic nature of wheat genome evolution.</title>
        <authorList>
            <person name="Ling H."/>
            <person name="Ma B."/>
            <person name="Shi X."/>
            <person name="Liu H."/>
            <person name="Dong L."/>
            <person name="Sun H."/>
            <person name="Cao Y."/>
            <person name="Gao Q."/>
            <person name="Zheng S."/>
            <person name="Li Y."/>
            <person name="Yu Y."/>
            <person name="Du H."/>
            <person name="Qi M."/>
            <person name="Li Y."/>
            <person name="Yu H."/>
            <person name="Cui Y."/>
            <person name="Wang N."/>
            <person name="Chen C."/>
            <person name="Wu H."/>
            <person name="Zhao Y."/>
            <person name="Zhang J."/>
            <person name="Li Y."/>
            <person name="Zhou W."/>
            <person name="Zhang B."/>
            <person name="Hu W."/>
            <person name="Eijk M."/>
            <person name="Tang J."/>
            <person name="Witsenboer H."/>
            <person name="Zhao S."/>
            <person name="Li Z."/>
            <person name="Zhang A."/>
            <person name="Wang D."/>
            <person name="Liang C."/>
        </authorList>
    </citation>
    <scope>NUCLEOTIDE SEQUENCE [LARGE SCALE GENOMIC DNA]</scope>
    <source>
        <strain evidence="1">cv. G1812</strain>
    </source>
</reference>
<proteinExistence type="predicted"/>
<reference evidence="2" key="1">
    <citation type="journal article" date="2013" name="Nature">
        <title>Draft genome of the wheat A-genome progenitor Triticum urartu.</title>
        <authorList>
            <person name="Ling H.Q."/>
            <person name="Zhao S."/>
            <person name="Liu D."/>
            <person name="Wang J."/>
            <person name="Sun H."/>
            <person name="Zhang C."/>
            <person name="Fan H."/>
            <person name="Li D."/>
            <person name="Dong L."/>
            <person name="Tao Y."/>
            <person name="Gao C."/>
            <person name="Wu H."/>
            <person name="Li Y."/>
            <person name="Cui Y."/>
            <person name="Guo X."/>
            <person name="Zheng S."/>
            <person name="Wang B."/>
            <person name="Yu K."/>
            <person name="Liang Q."/>
            <person name="Yang W."/>
            <person name="Lou X."/>
            <person name="Chen J."/>
            <person name="Feng M."/>
            <person name="Jian J."/>
            <person name="Zhang X."/>
            <person name="Luo G."/>
            <person name="Jiang Y."/>
            <person name="Liu J."/>
            <person name="Wang Z."/>
            <person name="Sha Y."/>
            <person name="Zhang B."/>
            <person name="Wu H."/>
            <person name="Tang D."/>
            <person name="Shen Q."/>
            <person name="Xue P."/>
            <person name="Zou S."/>
            <person name="Wang X."/>
            <person name="Liu X."/>
            <person name="Wang F."/>
            <person name="Yang Y."/>
            <person name="An X."/>
            <person name="Dong Z."/>
            <person name="Zhang K."/>
            <person name="Zhang X."/>
            <person name="Luo M.C."/>
            <person name="Dvorak J."/>
            <person name="Tong Y."/>
            <person name="Wang J."/>
            <person name="Yang H."/>
            <person name="Li Z."/>
            <person name="Wang D."/>
            <person name="Zhang A."/>
            <person name="Wang J."/>
        </authorList>
    </citation>
    <scope>NUCLEOTIDE SEQUENCE</scope>
    <source>
        <strain evidence="2">cv. G1812</strain>
    </source>
</reference>
<dbReference type="Proteomes" id="UP000015106">
    <property type="component" value="Chromosome 5"/>
</dbReference>
<evidence type="ECO:0000313" key="1">
    <source>
        <dbReference type="EnsemblPlants" id="TuG1812G0500000046.01.T01.cds462982"/>
    </source>
</evidence>
<sequence>MSCRITWQSWLLRPVNLNSFMFTHLKKFDAQPSGVLQLLTTVQRISFFSLYILKGACGNSVLPLSPS</sequence>
<dbReference type="AlphaFoldDB" id="A0A8R7QA56"/>
<accession>A0A8R7QA56</accession>
<name>A0A8R7QA56_TRIUA</name>
<protein>
    <submittedName>
        <fullName evidence="1">Uncharacterized protein</fullName>
    </submittedName>
</protein>
<organism evidence="1 2">
    <name type="scientific">Triticum urartu</name>
    <name type="common">Red wild einkorn</name>
    <name type="synonym">Crithodium urartu</name>
    <dbReference type="NCBI Taxonomy" id="4572"/>
    <lineage>
        <taxon>Eukaryota</taxon>
        <taxon>Viridiplantae</taxon>
        <taxon>Streptophyta</taxon>
        <taxon>Embryophyta</taxon>
        <taxon>Tracheophyta</taxon>
        <taxon>Spermatophyta</taxon>
        <taxon>Magnoliopsida</taxon>
        <taxon>Liliopsida</taxon>
        <taxon>Poales</taxon>
        <taxon>Poaceae</taxon>
        <taxon>BOP clade</taxon>
        <taxon>Pooideae</taxon>
        <taxon>Triticodae</taxon>
        <taxon>Triticeae</taxon>
        <taxon>Triticinae</taxon>
        <taxon>Triticum</taxon>
    </lineage>
</organism>
<evidence type="ECO:0000313" key="2">
    <source>
        <dbReference type="Proteomes" id="UP000015106"/>
    </source>
</evidence>
<dbReference type="EnsemblPlants" id="TuG1812G0500000046.01.T01">
    <property type="protein sequence ID" value="TuG1812G0500000046.01.T01.cds462982"/>
    <property type="gene ID" value="TuG1812G0500000046.01"/>
</dbReference>
<dbReference type="Gramene" id="TuG1812G0500000046.01.T01">
    <property type="protein sequence ID" value="TuG1812G0500000046.01.T01.cds462982"/>
    <property type="gene ID" value="TuG1812G0500000046.01"/>
</dbReference>
<keyword evidence="2" id="KW-1185">Reference proteome</keyword>
<reference evidence="1" key="3">
    <citation type="submission" date="2022-06" db="UniProtKB">
        <authorList>
            <consortium name="EnsemblPlants"/>
        </authorList>
    </citation>
    <scope>IDENTIFICATION</scope>
</reference>